<sequence length="55" mass="6357">MTIKIGKNSKKEVAKILENKLKKTGKPGKLEKHFGNLKRNLDGLEYQNEMRENES</sequence>
<dbReference type="Proteomes" id="UP001307705">
    <property type="component" value="Unassembled WGS sequence"/>
</dbReference>
<protein>
    <submittedName>
        <fullName evidence="1">Uncharacterized protein</fullName>
    </submittedName>
</protein>
<gene>
    <name evidence="1" type="ORF">Ataiwa_39110</name>
</gene>
<keyword evidence="2" id="KW-1185">Reference proteome</keyword>
<proteinExistence type="predicted"/>
<evidence type="ECO:0000313" key="1">
    <source>
        <dbReference type="EMBL" id="GMQ35638.1"/>
    </source>
</evidence>
<reference evidence="1 2" key="1">
    <citation type="submission" date="2023-08" db="EMBL/GenBank/DDBJ databases">
        <title>Draft genome sequence of Algoriphagus taiwanensis.</title>
        <authorList>
            <person name="Takatani N."/>
            <person name="Hosokawa M."/>
            <person name="Sawabe T."/>
        </authorList>
    </citation>
    <scope>NUCLEOTIDE SEQUENCE [LARGE SCALE GENOMIC DNA]</scope>
    <source>
        <strain evidence="1 2">JCM 19755</strain>
    </source>
</reference>
<dbReference type="EMBL" id="BTPE01000023">
    <property type="protein sequence ID" value="GMQ35638.1"/>
    <property type="molecule type" value="Genomic_DNA"/>
</dbReference>
<dbReference type="RefSeq" id="WP_338230528.1">
    <property type="nucleotide sequence ID" value="NZ_BTPE01000023.1"/>
</dbReference>
<organism evidence="1 2">
    <name type="scientific">Algoriphagus taiwanensis</name>
    <dbReference type="NCBI Taxonomy" id="1445656"/>
    <lineage>
        <taxon>Bacteria</taxon>
        <taxon>Pseudomonadati</taxon>
        <taxon>Bacteroidota</taxon>
        <taxon>Cytophagia</taxon>
        <taxon>Cytophagales</taxon>
        <taxon>Cyclobacteriaceae</taxon>
        <taxon>Algoriphagus</taxon>
    </lineage>
</organism>
<accession>A0ABQ6Q633</accession>
<name>A0ABQ6Q633_9BACT</name>
<comment type="caution">
    <text evidence="1">The sequence shown here is derived from an EMBL/GenBank/DDBJ whole genome shotgun (WGS) entry which is preliminary data.</text>
</comment>
<evidence type="ECO:0000313" key="2">
    <source>
        <dbReference type="Proteomes" id="UP001307705"/>
    </source>
</evidence>